<keyword evidence="8" id="KW-0813">Transport</keyword>
<evidence type="ECO:0000256" key="9">
    <source>
        <dbReference type="SAM" id="Phobius"/>
    </source>
</evidence>
<dbReference type="FunFam" id="1.20.1250.20:FF:000055">
    <property type="entry name" value="Facilitated trehalose transporter Tret1-2 homolog"/>
    <property type="match status" value="1"/>
</dbReference>
<evidence type="ECO:0000259" key="10">
    <source>
        <dbReference type="PROSITE" id="PS50850"/>
    </source>
</evidence>
<feature type="transmembrane region" description="Helical" evidence="9">
    <location>
        <begin position="243"/>
        <end position="265"/>
    </location>
</feature>
<feature type="transmembrane region" description="Helical" evidence="9">
    <location>
        <begin position="36"/>
        <end position="57"/>
    </location>
</feature>
<feature type="transmembrane region" description="Helical" evidence="9">
    <location>
        <begin position="316"/>
        <end position="335"/>
    </location>
</feature>
<keyword evidence="3 9" id="KW-0812">Transmembrane</keyword>
<feature type="transmembrane region" description="Helical" evidence="9">
    <location>
        <begin position="285"/>
        <end position="304"/>
    </location>
</feature>
<dbReference type="InterPro" id="IPR003663">
    <property type="entry name" value="Sugar/inositol_transpt"/>
</dbReference>
<evidence type="ECO:0000256" key="2">
    <source>
        <dbReference type="ARBA" id="ARBA00022475"/>
    </source>
</evidence>
<feature type="transmembrane region" description="Helical" evidence="9">
    <location>
        <begin position="214"/>
        <end position="236"/>
    </location>
</feature>
<dbReference type="InterPro" id="IPR005828">
    <property type="entry name" value="MFS_sugar_transport-like"/>
</dbReference>
<evidence type="ECO:0000256" key="5">
    <source>
        <dbReference type="ARBA" id="ARBA00023136"/>
    </source>
</evidence>
<evidence type="ECO:0000313" key="11">
    <source>
        <dbReference type="EMBL" id="CAG7721930.1"/>
    </source>
</evidence>
<comment type="caution">
    <text evidence="11">The sequence shown here is derived from an EMBL/GenBank/DDBJ whole genome shotgun (WGS) entry which is preliminary data.</text>
</comment>
<dbReference type="GO" id="GO:0022857">
    <property type="term" value="F:transmembrane transporter activity"/>
    <property type="evidence" value="ECO:0007669"/>
    <property type="project" value="InterPro"/>
</dbReference>
<evidence type="ECO:0000256" key="8">
    <source>
        <dbReference type="RuleBase" id="RU003346"/>
    </source>
</evidence>
<sequence>MAMNRFGRRGALLFLAIPCIVAWLLIALGTNVNVLYTGRFLVGFCVGCYTIIVNVYIAEIAEDKIRGMLGFMFPILISSGVLYTYVVGAFLPWQYFTLANIIFPVALFVGMYFVPESPIYLLGKGKKKIAGKALQWFRGAVTFDNIENELQQMQHFVEDTAGKKVSFKDLLAPAVVKPTLISFGLLFFQQLSGVNVILFYTVDIFRSTGSDIDPSIATIIVGVVVVVSCLISTPFIDRMGRRILLVFSAIGMCISLAAMGIFFYLKERNNDVIPENLGWLPLASLMGYILSLNWGYGPIPWLMLGELIPTHVKGSASALVTTLNWFMCFLMIKTFEHLAMQLGMYGVYWFFSSFCFVGIFFAYFIVPETRGKTLEEIQAIFK</sequence>
<dbReference type="AlphaFoldDB" id="A0A8J2JKU3"/>
<evidence type="ECO:0000256" key="1">
    <source>
        <dbReference type="ARBA" id="ARBA00004651"/>
    </source>
</evidence>
<keyword evidence="6" id="KW-0325">Glycoprotein</keyword>
<dbReference type="EMBL" id="CAJVCH010084586">
    <property type="protein sequence ID" value="CAG7721930.1"/>
    <property type="molecule type" value="Genomic_DNA"/>
</dbReference>
<dbReference type="Proteomes" id="UP000708208">
    <property type="component" value="Unassembled WGS sequence"/>
</dbReference>
<dbReference type="PROSITE" id="PS50850">
    <property type="entry name" value="MFS"/>
    <property type="match status" value="1"/>
</dbReference>
<gene>
    <name evidence="11" type="ORF">AFUS01_LOCUS11115</name>
</gene>
<feature type="transmembrane region" description="Helical" evidence="9">
    <location>
        <begin position="93"/>
        <end position="114"/>
    </location>
</feature>
<feature type="transmembrane region" description="Helical" evidence="9">
    <location>
        <begin position="347"/>
        <end position="366"/>
    </location>
</feature>
<feature type="domain" description="Major facilitator superfamily (MFS) profile" evidence="10">
    <location>
        <begin position="1"/>
        <end position="370"/>
    </location>
</feature>
<feature type="transmembrane region" description="Helical" evidence="9">
    <location>
        <begin position="12"/>
        <end position="30"/>
    </location>
</feature>
<dbReference type="InterPro" id="IPR005829">
    <property type="entry name" value="Sugar_transporter_CS"/>
</dbReference>
<protein>
    <recommendedName>
        <fullName evidence="10">Major facilitator superfamily (MFS) profile domain-containing protein</fullName>
    </recommendedName>
</protein>
<dbReference type="NCBIfam" id="TIGR00879">
    <property type="entry name" value="SP"/>
    <property type="match status" value="1"/>
</dbReference>
<evidence type="ECO:0000256" key="4">
    <source>
        <dbReference type="ARBA" id="ARBA00022989"/>
    </source>
</evidence>
<evidence type="ECO:0000256" key="6">
    <source>
        <dbReference type="ARBA" id="ARBA00023180"/>
    </source>
</evidence>
<evidence type="ECO:0000256" key="7">
    <source>
        <dbReference type="ARBA" id="ARBA00024348"/>
    </source>
</evidence>
<feature type="transmembrane region" description="Helical" evidence="9">
    <location>
        <begin position="180"/>
        <end position="202"/>
    </location>
</feature>
<dbReference type="OrthoDB" id="4142200at2759"/>
<keyword evidence="2" id="KW-1003">Cell membrane</keyword>
<comment type="similarity">
    <text evidence="7">Belongs to the major facilitator superfamily. Sugar transporter (TC 2.A.1.1) family. Trehalose transporter subfamily.</text>
</comment>
<evidence type="ECO:0000256" key="3">
    <source>
        <dbReference type="ARBA" id="ARBA00022692"/>
    </source>
</evidence>
<dbReference type="InterPro" id="IPR020846">
    <property type="entry name" value="MFS_dom"/>
</dbReference>
<dbReference type="PANTHER" id="PTHR48021">
    <property type="match status" value="1"/>
</dbReference>
<name>A0A8J2JKU3_9HEXA</name>
<evidence type="ECO:0000313" key="12">
    <source>
        <dbReference type="Proteomes" id="UP000708208"/>
    </source>
</evidence>
<dbReference type="InterPro" id="IPR050549">
    <property type="entry name" value="MFS_Trehalose_Transporter"/>
</dbReference>
<dbReference type="Pfam" id="PF00083">
    <property type="entry name" value="Sugar_tr"/>
    <property type="match status" value="1"/>
</dbReference>
<comment type="subcellular location">
    <subcellularLocation>
        <location evidence="1">Cell membrane</location>
        <topology evidence="1">Multi-pass membrane protein</topology>
    </subcellularLocation>
</comment>
<keyword evidence="4 9" id="KW-1133">Transmembrane helix</keyword>
<keyword evidence="12" id="KW-1185">Reference proteome</keyword>
<keyword evidence="5 9" id="KW-0472">Membrane</keyword>
<reference evidence="11" key="1">
    <citation type="submission" date="2021-06" db="EMBL/GenBank/DDBJ databases">
        <authorList>
            <person name="Hodson N. C."/>
            <person name="Mongue J. A."/>
            <person name="Jaron S. K."/>
        </authorList>
    </citation>
    <scope>NUCLEOTIDE SEQUENCE</scope>
</reference>
<feature type="transmembrane region" description="Helical" evidence="9">
    <location>
        <begin position="69"/>
        <end position="87"/>
    </location>
</feature>
<proteinExistence type="inferred from homology"/>
<dbReference type="PROSITE" id="PS00217">
    <property type="entry name" value="SUGAR_TRANSPORT_2"/>
    <property type="match status" value="1"/>
</dbReference>
<dbReference type="PANTHER" id="PTHR48021:SF1">
    <property type="entry name" value="GH07001P-RELATED"/>
    <property type="match status" value="1"/>
</dbReference>
<organism evidence="11 12">
    <name type="scientific">Allacma fusca</name>
    <dbReference type="NCBI Taxonomy" id="39272"/>
    <lineage>
        <taxon>Eukaryota</taxon>
        <taxon>Metazoa</taxon>
        <taxon>Ecdysozoa</taxon>
        <taxon>Arthropoda</taxon>
        <taxon>Hexapoda</taxon>
        <taxon>Collembola</taxon>
        <taxon>Symphypleona</taxon>
        <taxon>Sminthuridae</taxon>
        <taxon>Allacma</taxon>
    </lineage>
</organism>
<accession>A0A8J2JKU3</accession>
<dbReference type="GO" id="GO:0005886">
    <property type="term" value="C:plasma membrane"/>
    <property type="evidence" value="ECO:0007669"/>
    <property type="project" value="UniProtKB-SubCell"/>
</dbReference>